<comment type="caution">
    <text evidence="12">The sequence shown here is derived from an EMBL/GenBank/DDBJ whole genome shotgun (WGS) entry which is preliminary data.</text>
</comment>
<dbReference type="PROSITE" id="PS50106">
    <property type="entry name" value="PDZ"/>
    <property type="match status" value="1"/>
</dbReference>
<dbReference type="InterPro" id="IPR041489">
    <property type="entry name" value="PDZ_6"/>
</dbReference>
<evidence type="ECO:0000256" key="7">
    <source>
        <dbReference type="ARBA" id="ARBA00022833"/>
    </source>
</evidence>
<evidence type="ECO:0000256" key="10">
    <source>
        <dbReference type="ARBA" id="ARBA00023136"/>
    </source>
</evidence>
<keyword evidence="11" id="KW-0479">Metal-binding</keyword>
<keyword evidence="8 11" id="KW-1133">Transmembrane helix</keyword>
<comment type="similarity">
    <text evidence="3 11">Belongs to the peptidase M50B family.</text>
</comment>
<evidence type="ECO:0000256" key="9">
    <source>
        <dbReference type="ARBA" id="ARBA00023049"/>
    </source>
</evidence>
<evidence type="ECO:0000256" key="4">
    <source>
        <dbReference type="ARBA" id="ARBA00022670"/>
    </source>
</evidence>
<proteinExistence type="inferred from homology"/>
<keyword evidence="9 11" id="KW-0482">Metalloprotease</keyword>
<dbReference type="SMART" id="SM00228">
    <property type="entry name" value="PDZ"/>
    <property type="match status" value="1"/>
</dbReference>
<dbReference type="CDD" id="cd06163">
    <property type="entry name" value="S2P-M50_PDZ_RseP-like"/>
    <property type="match status" value="1"/>
</dbReference>
<dbReference type="NCBIfam" id="TIGR00054">
    <property type="entry name" value="RIP metalloprotease RseP"/>
    <property type="match status" value="1"/>
</dbReference>
<keyword evidence="5 11" id="KW-0812">Transmembrane</keyword>
<organism evidence="12 13">
    <name type="scientific">Haematobacter massiliensis</name>
    <dbReference type="NCBI Taxonomy" id="195105"/>
    <lineage>
        <taxon>Bacteria</taxon>
        <taxon>Pseudomonadati</taxon>
        <taxon>Pseudomonadota</taxon>
        <taxon>Alphaproteobacteria</taxon>
        <taxon>Rhodobacterales</taxon>
        <taxon>Paracoccaceae</taxon>
        <taxon>Haematobacter</taxon>
    </lineage>
</organism>
<sequence length="446" mass="46942">METIGLIPSFGSFAATIIAFVVALSIIVAVHEYGHYIVGRWTGIKADVFSLGFGPVLFSRVDKHGTRWQVAALPLGGYVKFRGDADPASAGVDQRALAGLSSKERRATMHGAPLWARAMTVAAGPVFNFVLSIAIFAGFFMFQGIAAEQPVVGQLRSLPGPSQQIREGDVILSVGGVRTPDTSAFVLAAESLQPAERVPYLVRRGGEEMTVQGPFPFPPVVDGVQPQSAADAAGLQPGDVILSVDGTPINAFRQLREAAGASEGKPMTLGVWRNGEVSDVTLTPRSADLPAAGGGFETRWMIGLTGGPGFMPDMRHPGPFEAMSLGAQQTWSVVATSLSGLWHMLTGAISSCNLRGPIGIAETSGAAASQGLASFIWFIAVLSTAVGMMNLFPVPVLDGGHLVFHAWEAVTGRPPSDRALRMLMSLGLAMLLTLMVFALTNDIFCP</sequence>
<evidence type="ECO:0000313" key="12">
    <source>
        <dbReference type="EMBL" id="KFI27718.1"/>
    </source>
</evidence>
<dbReference type="EC" id="3.4.24.-" evidence="11"/>
<keyword evidence="10 11" id="KW-0472">Membrane</keyword>
<accession>A0A086Y0B8</accession>
<evidence type="ECO:0000256" key="1">
    <source>
        <dbReference type="ARBA" id="ARBA00001947"/>
    </source>
</evidence>
<dbReference type="GO" id="GO:0046872">
    <property type="term" value="F:metal ion binding"/>
    <property type="evidence" value="ECO:0007669"/>
    <property type="project" value="UniProtKB-KW"/>
</dbReference>
<dbReference type="GO" id="GO:0004222">
    <property type="term" value="F:metalloendopeptidase activity"/>
    <property type="evidence" value="ECO:0007669"/>
    <property type="project" value="InterPro"/>
</dbReference>
<keyword evidence="6 11" id="KW-0378">Hydrolase</keyword>
<dbReference type="SUPFAM" id="SSF50156">
    <property type="entry name" value="PDZ domain-like"/>
    <property type="match status" value="2"/>
</dbReference>
<dbReference type="RefSeq" id="WP_035712859.1">
    <property type="nucleotide sequence ID" value="NZ_CAMIFG010000094.1"/>
</dbReference>
<dbReference type="InterPro" id="IPR004387">
    <property type="entry name" value="Pept_M50_Zn"/>
</dbReference>
<evidence type="ECO:0000256" key="3">
    <source>
        <dbReference type="ARBA" id="ARBA00007931"/>
    </source>
</evidence>
<keyword evidence="7 11" id="KW-0862">Zinc</keyword>
<evidence type="ECO:0000256" key="2">
    <source>
        <dbReference type="ARBA" id="ARBA00004141"/>
    </source>
</evidence>
<keyword evidence="13" id="KW-1185">Reference proteome</keyword>
<dbReference type="Proteomes" id="UP000028826">
    <property type="component" value="Unassembled WGS sequence"/>
</dbReference>
<feature type="transmembrane region" description="Helical" evidence="11">
    <location>
        <begin position="114"/>
        <end position="142"/>
    </location>
</feature>
<evidence type="ECO:0000256" key="5">
    <source>
        <dbReference type="ARBA" id="ARBA00022692"/>
    </source>
</evidence>
<protein>
    <recommendedName>
        <fullName evidence="11">Zinc metalloprotease</fullName>
        <ecNumber evidence="11">3.4.24.-</ecNumber>
    </recommendedName>
</protein>
<dbReference type="GO" id="GO:0006508">
    <property type="term" value="P:proteolysis"/>
    <property type="evidence" value="ECO:0007669"/>
    <property type="project" value="UniProtKB-KW"/>
</dbReference>
<evidence type="ECO:0000256" key="6">
    <source>
        <dbReference type="ARBA" id="ARBA00022801"/>
    </source>
</evidence>
<evidence type="ECO:0000313" key="13">
    <source>
        <dbReference type="Proteomes" id="UP000028826"/>
    </source>
</evidence>
<gene>
    <name evidence="12" type="ORF">CN97_00555</name>
</gene>
<dbReference type="STRING" id="195105.CN97_00555"/>
<dbReference type="CDD" id="cd23081">
    <property type="entry name" value="cpPDZ_EcRseP-like"/>
    <property type="match status" value="1"/>
</dbReference>
<dbReference type="InterPro" id="IPR001478">
    <property type="entry name" value="PDZ"/>
</dbReference>
<dbReference type="Pfam" id="PF17820">
    <property type="entry name" value="PDZ_6"/>
    <property type="match status" value="1"/>
</dbReference>
<dbReference type="InterPro" id="IPR008915">
    <property type="entry name" value="Peptidase_M50"/>
</dbReference>
<dbReference type="eggNOG" id="COG0750">
    <property type="taxonomic scope" value="Bacteria"/>
</dbReference>
<dbReference type="OrthoDB" id="9782003at2"/>
<dbReference type="GO" id="GO:0016020">
    <property type="term" value="C:membrane"/>
    <property type="evidence" value="ECO:0007669"/>
    <property type="project" value="UniProtKB-SubCell"/>
</dbReference>
<feature type="transmembrane region" description="Helical" evidence="11">
    <location>
        <begin position="6"/>
        <end position="30"/>
    </location>
</feature>
<evidence type="ECO:0000256" key="8">
    <source>
        <dbReference type="ARBA" id="ARBA00022989"/>
    </source>
</evidence>
<comment type="subcellular location">
    <subcellularLocation>
        <location evidence="2">Membrane</location>
        <topology evidence="2">Multi-pass membrane protein</topology>
    </subcellularLocation>
</comment>
<feature type="transmembrane region" description="Helical" evidence="11">
    <location>
        <begin position="419"/>
        <end position="440"/>
    </location>
</feature>
<dbReference type="PANTHER" id="PTHR42837:SF2">
    <property type="entry name" value="MEMBRANE METALLOPROTEASE ARASP2, CHLOROPLASTIC-RELATED"/>
    <property type="match status" value="1"/>
</dbReference>
<dbReference type="Pfam" id="PF02163">
    <property type="entry name" value="Peptidase_M50"/>
    <property type="match status" value="1"/>
</dbReference>
<feature type="transmembrane region" description="Helical" evidence="11">
    <location>
        <begin position="375"/>
        <end position="398"/>
    </location>
</feature>
<reference evidence="12 13" key="1">
    <citation type="submission" date="2014-03" db="EMBL/GenBank/DDBJ databases">
        <title>Genome of Haematobacter massiliensis CCUG 47968.</title>
        <authorList>
            <person name="Wang D."/>
            <person name="Wang G."/>
        </authorList>
    </citation>
    <scope>NUCLEOTIDE SEQUENCE [LARGE SCALE GENOMIC DNA]</scope>
    <source>
        <strain evidence="12 13">CCUG 47968</strain>
    </source>
</reference>
<evidence type="ECO:0000256" key="11">
    <source>
        <dbReference type="RuleBase" id="RU362031"/>
    </source>
</evidence>
<dbReference type="InterPro" id="IPR036034">
    <property type="entry name" value="PDZ_sf"/>
</dbReference>
<comment type="cofactor">
    <cofactor evidence="1 11">
        <name>Zn(2+)</name>
        <dbReference type="ChEBI" id="CHEBI:29105"/>
    </cofactor>
</comment>
<dbReference type="PANTHER" id="PTHR42837">
    <property type="entry name" value="REGULATOR OF SIGMA-E PROTEASE RSEP"/>
    <property type="match status" value="1"/>
</dbReference>
<dbReference type="Gene3D" id="2.30.42.10">
    <property type="match status" value="2"/>
</dbReference>
<keyword evidence="4 12" id="KW-0645">Protease</keyword>
<name>A0A086Y0B8_9RHOB</name>
<dbReference type="AlphaFoldDB" id="A0A086Y0B8"/>
<dbReference type="EMBL" id="JGYG01000010">
    <property type="protein sequence ID" value="KFI27718.1"/>
    <property type="molecule type" value="Genomic_DNA"/>
</dbReference>